<dbReference type="InterPro" id="IPR047801">
    <property type="entry name" value="Peptidase_C45"/>
</dbReference>
<organism evidence="2 3">
    <name type="scientific">Flavobacterium cellulosilyticum</name>
    <dbReference type="NCBI Taxonomy" id="2541731"/>
    <lineage>
        <taxon>Bacteria</taxon>
        <taxon>Pseudomonadati</taxon>
        <taxon>Bacteroidota</taxon>
        <taxon>Flavobacteriia</taxon>
        <taxon>Flavobacteriales</taxon>
        <taxon>Flavobacteriaceae</taxon>
        <taxon>Flavobacterium</taxon>
    </lineage>
</organism>
<dbReference type="InterPro" id="IPR047794">
    <property type="entry name" value="C45_proenzyme-like"/>
</dbReference>
<dbReference type="InterPro" id="IPR029055">
    <property type="entry name" value="Ntn_hydrolases_N"/>
</dbReference>
<protein>
    <submittedName>
        <fullName evidence="2">Acyl-CoA--6-aminopenicillanic acid acyltransferase</fullName>
    </submittedName>
</protein>
<dbReference type="AlphaFoldDB" id="A0A4R5CCW6"/>
<comment type="caution">
    <text evidence="2">The sequence shown here is derived from an EMBL/GenBank/DDBJ whole genome shotgun (WGS) entry which is preliminary data.</text>
</comment>
<dbReference type="Gene3D" id="3.60.60.10">
    <property type="entry name" value="Penicillin V Acylase, Chain A"/>
    <property type="match status" value="1"/>
</dbReference>
<dbReference type="Pfam" id="PF03417">
    <property type="entry name" value="AAT"/>
    <property type="match status" value="1"/>
</dbReference>
<dbReference type="NCBIfam" id="NF040521">
    <property type="entry name" value="C45_proenzyme"/>
    <property type="match status" value="1"/>
</dbReference>
<dbReference type="Proteomes" id="UP000295479">
    <property type="component" value="Unassembled WGS sequence"/>
</dbReference>
<keyword evidence="2" id="KW-0012">Acyltransferase</keyword>
<dbReference type="OrthoDB" id="5480874at2"/>
<gene>
    <name evidence="2" type="ORF">E0F76_08275</name>
</gene>
<keyword evidence="2" id="KW-0808">Transferase</keyword>
<name>A0A4R5CCW6_9FLAO</name>
<dbReference type="GO" id="GO:0016746">
    <property type="term" value="F:acyltransferase activity"/>
    <property type="evidence" value="ECO:0007669"/>
    <property type="project" value="UniProtKB-KW"/>
</dbReference>
<keyword evidence="3" id="KW-1185">Reference proteome</keyword>
<dbReference type="EMBL" id="SMFK01000004">
    <property type="protein sequence ID" value="TDD97305.1"/>
    <property type="molecule type" value="Genomic_DNA"/>
</dbReference>
<evidence type="ECO:0000313" key="3">
    <source>
        <dbReference type="Proteomes" id="UP000295479"/>
    </source>
</evidence>
<dbReference type="InterPro" id="IPR005079">
    <property type="entry name" value="Peptidase_C45_hydrolase"/>
</dbReference>
<reference evidence="2 3" key="1">
    <citation type="submission" date="2019-03" db="EMBL/GenBank/DDBJ databases">
        <title>Flavobacterium AR-3-4 sp. nov. isolated from arctic soil.</title>
        <authorList>
            <person name="Chaudhary D.K."/>
        </authorList>
    </citation>
    <scope>NUCLEOTIDE SEQUENCE [LARGE SCALE GENOMIC DNA]</scope>
    <source>
        <strain evidence="2 3">AR-3-4</strain>
    </source>
</reference>
<feature type="domain" description="Peptidase C45 hydrolase" evidence="1">
    <location>
        <begin position="95"/>
        <end position="304"/>
    </location>
</feature>
<dbReference type="SUPFAM" id="SSF56235">
    <property type="entry name" value="N-terminal nucleophile aminohydrolases (Ntn hydrolases)"/>
    <property type="match status" value="1"/>
</dbReference>
<accession>A0A4R5CCW6</accession>
<evidence type="ECO:0000313" key="2">
    <source>
        <dbReference type="EMBL" id="TDD97305.1"/>
    </source>
</evidence>
<dbReference type="PANTHER" id="PTHR34180:SF1">
    <property type="entry name" value="BETA-ALANYL-DOPAMINE_CARCININE HYDROLASE"/>
    <property type="match status" value="1"/>
</dbReference>
<evidence type="ECO:0000259" key="1">
    <source>
        <dbReference type="Pfam" id="PF03417"/>
    </source>
</evidence>
<sequence length="338" mass="38444">MQLHYNTISEPDVPGLKWKKLFDTFWPAYHAWLVSKDAAYFPDLHASQEALKKYMPKMWPTYLRLCKLSNGDQIVANFLTGFNPPAYICACSQAVMTKNTVQLVRNYDYHPNLFEGNLVLSSWNGKKVIATSDCLIGAIDGMNEDGLAISLTFGGSKVVGMGFGIPFILRYVLEFCSNVEEAVEELMVIPAHMSCNVTVIDKSGNFKTILLSPERDPIVTDDSFTTNHQETIDWPENAKFNKTIERSVFIKNLLLEKNLSANKMTNAFLKPPLYNTLFNQGFGTLYTAVYNPIEGSVQIRWPQDKIVVSFNDFTEEYKHIEFNLHSNEQINRSKHNNI</sequence>
<dbReference type="RefSeq" id="WP_132004106.1">
    <property type="nucleotide sequence ID" value="NZ_SMFK01000004.1"/>
</dbReference>
<dbReference type="PANTHER" id="PTHR34180">
    <property type="entry name" value="PEPTIDASE C45"/>
    <property type="match status" value="1"/>
</dbReference>
<proteinExistence type="predicted"/>